<sequence>MIMRKFIRKQLIRIIKKIVNTTYARQLILFVYQIYGKTLIEPELKLLNNHRHSIQGLEKLLNNYGHAIRGVEKALYRHEMALNNIQSQLEQFLVSNKKNLAVDCTAFFSETMPAFSSNPVPSSIKISLVINTYNRIKSLRSTLNSLNYLRYPHLEVVVVDGPSTDGTFNYLQTVWSDKVKIYTCDVANLATSRNIGIAQAAGDIICFIDDDAVPEADWLDELALAYQDNKVAAVGGWVRDQTGVNFQVCDLIFDRTGISQKVKISNREHIKTCDSNGNFFGVIGVNCSFRRSALLEIKGFDEEYAYFLDETDVVIRLLDAGYELRIVPTAEVHHSLASNDIRKHPDNIKSLAKITRSITYFCIKNADPTTSIRRCMEIIEERKEQLFHDMHYRLATNRIDPSDSERLMAEVSQFSRQGIIDAFAFPCRQLLKGPSSQAQWKDFSRLLDSSQRLRLAFILKEYSSNTINEIERFTYHLAKSLAAAGHEITVITQTEASNQHTVSFEDNLWIHRLPNNISMAEIVPQNRPLNIPDIFYYTTRQVLAELDRINDRRQIHYVIGSNWNLSLMATVASHRYSVVLYLSEDSATGEEILDYEKFKAQITDAEAQVLDQADHVLAYSKTVYRKIAFKLNSCLDKKGITLCSIVCYQTAVKKIESILYKLNCIFA</sequence>
<evidence type="ECO:0000313" key="3">
    <source>
        <dbReference type="EMBL" id="EDP45960.1"/>
    </source>
</evidence>
<evidence type="ECO:0000313" key="4">
    <source>
        <dbReference type="Proteomes" id="UP000054075"/>
    </source>
</evidence>
<comment type="caution">
    <text evidence="3">The sequence shown here is derived from an EMBL/GenBank/DDBJ whole genome shotgun (WGS) entry which is preliminary data.</text>
</comment>
<organism evidence="3 4">
    <name type="scientific">Rickettsiella grylli</name>
    <dbReference type="NCBI Taxonomy" id="59196"/>
    <lineage>
        <taxon>Bacteria</taxon>
        <taxon>Pseudomonadati</taxon>
        <taxon>Pseudomonadota</taxon>
        <taxon>Gammaproteobacteria</taxon>
        <taxon>Legionellales</taxon>
        <taxon>Coxiellaceae</taxon>
        <taxon>Rickettsiella</taxon>
    </lineage>
</organism>
<dbReference type="SUPFAM" id="SSF53448">
    <property type="entry name" value="Nucleotide-diphospho-sugar transferases"/>
    <property type="match status" value="1"/>
</dbReference>
<dbReference type="eggNOG" id="COG1216">
    <property type="taxonomic scope" value="Bacteria"/>
</dbReference>
<gene>
    <name evidence="3" type="ORF">RICGR_1253</name>
</gene>
<accession>A8PPA9</accession>
<dbReference type="InterPro" id="IPR001173">
    <property type="entry name" value="Glyco_trans_2-like"/>
</dbReference>
<feature type="domain" description="Glycosyltransferase 2-like" evidence="1">
    <location>
        <begin position="127"/>
        <end position="294"/>
    </location>
</feature>
<keyword evidence="4" id="KW-1185">Reference proteome</keyword>
<dbReference type="STRING" id="59196.RICGR_1253"/>
<dbReference type="PANTHER" id="PTHR43685:SF2">
    <property type="entry name" value="GLYCOSYLTRANSFERASE 2-LIKE DOMAIN-CONTAINING PROTEIN"/>
    <property type="match status" value="1"/>
</dbReference>
<feature type="domain" description="Glycosyltransferase subfamily 4-like N-terminal" evidence="2">
    <location>
        <begin position="470"/>
        <end position="627"/>
    </location>
</feature>
<dbReference type="InterPro" id="IPR050834">
    <property type="entry name" value="Glycosyltransf_2"/>
</dbReference>
<dbReference type="Pfam" id="PF13579">
    <property type="entry name" value="Glyco_trans_4_4"/>
    <property type="match status" value="1"/>
</dbReference>
<dbReference type="AlphaFoldDB" id="A8PPA9"/>
<dbReference type="PANTHER" id="PTHR43685">
    <property type="entry name" value="GLYCOSYLTRANSFERASE"/>
    <property type="match status" value="1"/>
</dbReference>
<dbReference type="EMBL" id="AAQJ02000001">
    <property type="protein sequence ID" value="EDP45960.1"/>
    <property type="molecule type" value="Genomic_DNA"/>
</dbReference>
<dbReference type="EC" id="2.4.1.-" evidence="3"/>
<dbReference type="InterPro" id="IPR028098">
    <property type="entry name" value="Glyco_trans_4-like_N"/>
</dbReference>
<keyword evidence="3" id="KW-0328">Glycosyltransferase</keyword>
<evidence type="ECO:0000259" key="2">
    <source>
        <dbReference type="Pfam" id="PF13579"/>
    </source>
</evidence>
<dbReference type="SUPFAM" id="SSF53756">
    <property type="entry name" value="UDP-Glycosyltransferase/glycogen phosphorylase"/>
    <property type="match status" value="1"/>
</dbReference>
<keyword evidence="3" id="KW-0808">Transferase</keyword>
<dbReference type="InterPro" id="IPR029044">
    <property type="entry name" value="Nucleotide-diphossugar_trans"/>
</dbReference>
<reference evidence="3" key="2">
    <citation type="submission" date="2007-10" db="EMBL/GenBank/DDBJ databases">
        <authorList>
            <person name="Myers G.S."/>
        </authorList>
    </citation>
    <scope>NUCLEOTIDE SEQUENCE [LARGE SCALE GENOMIC DNA]</scope>
</reference>
<reference evidence="3" key="1">
    <citation type="submission" date="2006-04" db="EMBL/GenBank/DDBJ databases">
        <authorList>
            <person name="Seshadri R."/>
            <person name="Federici B.A."/>
        </authorList>
    </citation>
    <scope>NUCLEOTIDE SEQUENCE [LARGE SCALE GENOMIC DNA]</scope>
</reference>
<evidence type="ECO:0000259" key="1">
    <source>
        <dbReference type="Pfam" id="PF00535"/>
    </source>
</evidence>
<dbReference type="Gene3D" id="3.90.550.10">
    <property type="entry name" value="Spore Coat Polysaccharide Biosynthesis Protein SpsA, Chain A"/>
    <property type="match status" value="1"/>
</dbReference>
<name>A8PPA9_9COXI</name>
<protein>
    <submittedName>
        <fullName evidence="3">Glycosyl transferase, group 2 family protein</fullName>
        <ecNumber evidence="3">2.4.1.-</ecNumber>
    </submittedName>
</protein>
<dbReference type="Proteomes" id="UP000054075">
    <property type="component" value="Unassembled WGS sequence"/>
</dbReference>
<proteinExistence type="predicted"/>
<dbReference type="Gene3D" id="3.40.50.2000">
    <property type="entry name" value="Glycogen Phosphorylase B"/>
    <property type="match status" value="1"/>
</dbReference>
<dbReference type="Pfam" id="PF00535">
    <property type="entry name" value="Glycos_transf_2"/>
    <property type="match status" value="1"/>
</dbReference>
<dbReference type="GO" id="GO:0016757">
    <property type="term" value="F:glycosyltransferase activity"/>
    <property type="evidence" value="ECO:0007669"/>
    <property type="project" value="UniProtKB-KW"/>
</dbReference>